<reference evidence="1" key="1">
    <citation type="submission" date="2013-07" db="EMBL/GenBank/DDBJ databases">
        <title>The genome of Eucalyptus grandis.</title>
        <authorList>
            <person name="Schmutz J."/>
            <person name="Hayes R."/>
            <person name="Myburg A."/>
            <person name="Tuskan G."/>
            <person name="Grattapaglia D."/>
            <person name="Rokhsar D.S."/>
        </authorList>
    </citation>
    <scope>NUCLEOTIDE SEQUENCE</scope>
    <source>
        <tissue evidence="1">Leaf extractions</tissue>
    </source>
</reference>
<dbReference type="AlphaFoldDB" id="A0A059CZ09"/>
<dbReference type="InParanoid" id="A0A059CZ09"/>
<accession>A0A059CZ09</accession>
<protein>
    <submittedName>
        <fullName evidence="1">Uncharacterized protein</fullName>
    </submittedName>
</protein>
<proteinExistence type="predicted"/>
<sequence length="70" mass="8265">MTSPCVEIPIFEIFLLLLQERNIILTRLSRALLKAMTKKSEDMPIFILFEPLENSMEKKKTYIRDFILSC</sequence>
<evidence type="ECO:0000313" key="1">
    <source>
        <dbReference type="EMBL" id="KCW83592.1"/>
    </source>
</evidence>
<organism evidence="1">
    <name type="scientific">Eucalyptus grandis</name>
    <name type="common">Flooded gum</name>
    <dbReference type="NCBI Taxonomy" id="71139"/>
    <lineage>
        <taxon>Eukaryota</taxon>
        <taxon>Viridiplantae</taxon>
        <taxon>Streptophyta</taxon>
        <taxon>Embryophyta</taxon>
        <taxon>Tracheophyta</taxon>
        <taxon>Spermatophyta</taxon>
        <taxon>Magnoliopsida</taxon>
        <taxon>eudicotyledons</taxon>
        <taxon>Gunneridae</taxon>
        <taxon>Pentapetalae</taxon>
        <taxon>rosids</taxon>
        <taxon>malvids</taxon>
        <taxon>Myrtales</taxon>
        <taxon>Myrtaceae</taxon>
        <taxon>Myrtoideae</taxon>
        <taxon>Eucalypteae</taxon>
        <taxon>Eucalyptus</taxon>
    </lineage>
</organism>
<name>A0A059CZ09_EUCGR</name>
<dbReference type="Gramene" id="KCW83592">
    <property type="protein sequence ID" value="KCW83592"/>
    <property type="gene ID" value="EUGRSUZ_B00484"/>
</dbReference>
<gene>
    <name evidence="1" type="ORF">EUGRSUZ_B00484</name>
</gene>
<dbReference type="EMBL" id="KK198754">
    <property type="protein sequence ID" value="KCW83592.1"/>
    <property type="molecule type" value="Genomic_DNA"/>
</dbReference>